<dbReference type="OrthoDB" id="9769871at2"/>
<sequence>MKETALAIIQNQGADIIMANANQAGLGAIQAAQQKKVLAIGSNTDQNAVAPDTVLVSGIKSVPVLISFVVQTIQDGTFKPQFYNLGVKEKAVYLSPWHGFENKVPAEVKAKLEQITRDLADGKIDLSKLSK</sequence>
<dbReference type="Gene3D" id="3.40.50.2300">
    <property type="match status" value="2"/>
</dbReference>
<dbReference type="InterPro" id="IPR003760">
    <property type="entry name" value="PnrA-like"/>
</dbReference>
<dbReference type="PANTHER" id="PTHR34296">
    <property type="entry name" value="TRANSCRIPTIONAL ACTIVATOR PROTEIN MED"/>
    <property type="match status" value="1"/>
</dbReference>
<name>A0A6I5ZNT2_9FIRM</name>
<dbReference type="PANTHER" id="PTHR34296:SF2">
    <property type="entry name" value="ABC TRANSPORTER GUANOSINE-BINDING PROTEIN NUPN"/>
    <property type="match status" value="1"/>
</dbReference>
<keyword evidence="2" id="KW-1003">Cell membrane</keyword>
<dbReference type="Proteomes" id="UP000425916">
    <property type="component" value="Chromosome"/>
</dbReference>
<feature type="domain" description="ABC transporter substrate-binding protein PnrA-like" evidence="6">
    <location>
        <begin position="2"/>
        <end position="102"/>
    </location>
</feature>
<evidence type="ECO:0000256" key="2">
    <source>
        <dbReference type="ARBA" id="ARBA00022475"/>
    </source>
</evidence>
<evidence type="ECO:0000256" key="1">
    <source>
        <dbReference type="ARBA" id="ARBA00004236"/>
    </source>
</evidence>
<organism evidence="7 8">
    <name type="scientific">Neomoorella glycerini</name>
    <dbReference type="NCBI Taxonomy" id="55779"/>
    <lineage>
        <taxon>Bacteria</taxon>
        <taxon>Bacillati</taxon>
        <taxon>Bacillota</taxon>
        <taxon>Clostridia</taxon>
        <taxon>Neomoorellales</taxon>
        <taxon>Neomoorellaceae</taxon>
        <taxon>Neomoorella</taxon>
    </lineage>
</organism>
<keyword evidence="3" id="KW-0732">Signal</keyword>
<dbReference type="AlphaFoldDB" id="A0A6I5ZNT2"/>
<protein>
    <submittedName>
        <fullName evidence="7">ABC transporter substrate-binding protein PnrA-like protein</fullName>
    </submittedName>
</protein>
<proteinExistence type="predicted"/>
<dbReference type="GO" id="GO:0005886">
    <property type="term" value="C:plasma membrane"/>
    <property type="evidence" value="ECO:0007669"/>
    <property type="project" value="UniProtKB-SubCell"/>
</dbReference>
<reference evidence="7 8" key="1">
    <citation type="submission" date="2019-11" db="EMBL/GenBank/DDBJ databases">
        <title>Genome sequence of Moorella glycerini DSM11254.</title>
        <authorList>
            <person name="Poehlein A."/>
            <person name="Boeer T."/>
            <person name="Daniel R."/>
        </authorList>
    </citation>
    <scope>NUCLEOTIDE SEQUENCE [LARGE SCALE GENOMIC DNA]</scope>
    <source>
        <strain evidence="7 8">DSM 11254</strain>
    </source>
</reference>
<evidence type="ECO:0000256" key="4">
    <source>
        <dbReference type="ARBA" id="ARBA00023136"/>
    </source>
</evidence>
<evidence type="ECO:0000256" key="5">
    <source>
        <dbReference type="ARBA" id="ARBA00023288"/>
    </source>
</evidence>
<evidence type="ECO:0000256" key="3">
    <source>
        <dbReference type="ARBA" id="ARBA00022729"/>
    </source>
</evidence>
<keyword evidence="5" id="KW-0449">Lipoprotein</keyword>
<evidence type="ECO:0000259" key="6">
    <source>
        <dbReference type="Pfam" id="PF02608"/>
    </source>
</evidence>
<accession>A0A6I5ZNT2</accession>
<evidence type="ECO:0000313" key="7">
    <source>
        <dbReference type="EMBL" id="QGP91221.1"/>
    </source>
</evidence>
<gene>
    <name evidence="7" type="ORF">MGLY_05480</name>
</gene>
<keyword evidence="4" id="KW-0472">Membrane</keyword>
<dbReference type="EMBL" id="CP046244">
    <property type="protein sequence ID" value="QGP91221.1"/>
    <property type="molecule type" value="Genomic_DNA"/>
</dbReference>
<keyword evidence="8" id="KW-1185">Reference proteome</keyword>
<evidence type="ECO:0000313" key="8">
    <source>
        <dbReference type="Proteomes" id="UP000425916"/>
    </source>
</evidence>
<dbReference type="RefSeq" id="WP_156271630.1">
    <property type="nucleotide sequence ID" value="NZ_CP046244.1"/>
</dbReference>
<dbReference type="InterPro" id="IPR050957">
    <property type="entry name" value="BMP_lipoprotein"/>
</dbReference>
<dbReference type="Pfam" id="PF02608">
    <property type="entry name" value="Bmp"/>
    <property type="match status" value="1"/>
</dbReference>
<comment type="subcellular location">
    <subcellularLocation>
        <location evidence="1">Cell membrane</location>
    </subcellularLocation>
</comment>